<dbReference type="Gene3D" id="3.60.15.10">
    <property type="entry name" value="Ribonuclease Z/Hydroxyacylglutathione hydrolase-like"/>
    <property type="match status" value="1"/>
</dbReference>
<dbReference type="AlphaFoldDB" id="A0A346B2F2"/>
<dbReference type="PANTHER" id="PTHR42951">
    <property type="entry name" value="METALLO-BETA-LACTAMASE DOMAIN-CONTAINING"/>
    <property type="match status" value="1"/>
</dbReference>
<dbReference type="Pfam" id="PF00753">
    <property type="entry name" value="Lactamase_B"/>
    <property type="match status" value="1"/>
</dbReference>
<name>A0A346B2F2_9FIRM</name>
<dbReference type="InterPro" id="IPR036866">
    <property type="entry name" value="RibonucZ/Hydroxyglut_hydro"/>
</dbReference>
<dbReference type="SUPFAM" id="SSF56281">
    <property type="entry name" value="Metallo-hydrolase/oxidoreductase"/>
    <property type="match status" value="1"/>
</dbReference>
<dbReference type="PANTHER" id="PTHR42951:SF14">
    <property type="entry name" value="METALLO-BETA-LACTAMASE SUPERFAMILY PROTEIN"/>
    <property type="match status" value="1"/>
</dbReference>
<accession>A0A346B2F2</accession>
<reference evidence="2 3" key="1">
    <citation type="submission" date="2018-05" db="EMBL/GenBank/DDBJ databases">
        <title>Complete genome sequence of Megasphaera sp. AJH120T, isolated from the ceca of a chicken.</title>
        <authorList>
            <person name="Maki J."/>
            <person name="Looft T."/>
        </authorList>
    </citation>
    <scope>NUCLEOTIDE SEQUENCE [LARGE SCALE GENOMIC DNA]</scope>
    <source>
        <strain evidence="2 3">AJH120</strain>
    </source>
</reference>
<dbReference type="RefSeq" id="WP_107195556.1">
    <property type="nucleotide sequence ID" value="NZ_CP029462.1"/>
</dbReference>
<dbReference type="KEGG" id="meg:DKB62_12390"/>
<gene>
    <name evidence="2" type="ORF">DKB62_12390</name>
</gene>
<keyword evidence="3" id="KW-1185">Reference proteome</keyword>
<feature type="domain" description="Metallo-beta-lactamase" evidence="1">
    <location>
        <begin position="18"/>
        <end position="203"/>
    </location>
</feature>
<dbReference type="OrthoDB" id="11380at2"/>
<protein>
    <submittedName>
        <fullName evidence="2">MBL fold metallo-hydrolase</fullName>
    </submittedName>
</protein>
<dbReference type="InterPro" id="IPR001279">
    <property type="entry name" value="Metallo-B-lactamas"/>
</dbReference>
<proteinExistence type="predicted"/>
<dbReference type="Proteomes" id="UP000254337">
    <property type="component" value="Chromosome"/>
</dbReference>
<keyword evidence="2" id="KW-0378">Hydrolase</keyword>
<evidence type="ECO:0000313" key="2">
    <source>
        <dbReference type="EMBL" id="AXL22295.1"/>
    </source>
</evidence>
<dbReference type="CDD" id="cd07743">
    <property type="entry name" value="metallo-hydrolase-like_MBL-fold"/>
    <property type="match status" value="1"/>
</dbReference>
<dbReference type="InterPro" id="IPR050855">
    <property type="entry name" value="NDM-1-like"/>
</dbReference>
<dbReference type="EMBL" id="CP029462">
    <property type="protein sequence ID" value="AXL22295.1"/>
    <property type="molecule type" value="Genomic_DNA"/>
</dbReference>
<dbReference type="SMART" id="SM00849">
    <property type="entry name" value="Lactamase_B"/>
    <property type="match status" value="1"/>
</dbReference>
<sequence length="294" mass="33473">MFELVQVNEKTYYIESPAKIGVYVAGGTDVYLIDSGNDKDAGRKIRKFLDEKGWTLKGILNTHSNADHIGGNDYLQRQRKCKVFTGGIETAFTKYPILETSFLYGGYPCKDLRHKFLLAAASDAVDFSDADFPKDIEVIPLPGHFFDMVGFRTPDNTVFLADCLSSVENLDKYAVSFIYDVAAYLKTLDAVEAMEGDVFVPSHAAAGSKEDMQKLVQANRDKIYEIKDYLLSLCQEPMIFEHILRKVFDRYQLVMTIEQYVLVGSTIRSYLSWLRDTGEMTYSFEEHLMVWKTV</sequence>
<dbReference type="GO" id="GO:0016787">
    <property type="term" value="F:hydrolase activity"/>
    <property type="evidence" value="ECO:0007669"/>
    <property type="project" value="UniProtKB-KW"/>
</dbReference>
<evidence type="ECO:0000313" key="3">
    <source>
        <dbReference type="Proteomes" id="UP000254337"/>
    </source>
</evidence>
<evidence type="ECO:0000259" key="1">
    <source>
        <dbReference type="SMART" id="SM00849"/>
    </source>
</evidence>
<organism evidence="2 3">
    <name type="scientific">Megasphaera stantonii</name>
    <dbReference type="NCBI Taxonomy" id="2144175"/>
    <lineage>
        <taxon>Bacteria</taxon>
        <taxon>Bacillati</taxon>
        <taxon>Bacillota</taxon>
        <taxon>Negativicutes</taxon>
        <taxon>Veillonellales</taxon>
        <taxon>Veillonellaceae</taxon>
        <taxon>Megasphaera</taxon>
    </lineage>
</organism>